<comment type="caution">
    <text evidence="1">The sequence shown here is derived from an EMBL/GenBank/DDBJ whole genome shotgun (WGS) entry which is preliminary data.</text>
</comment>
<evidence type="ECO:0000313" key="1">
    <source>
        <dbReference type="EMBL" id="RPE05939.1"/>
    </source>
</evidence>
<sequence>MHGRNAANGIGFDQRNPFGSFILFFGAVRQTVAVSIREIRSALLSCFRSRPVKGICFDQRNQFIFFVTFPGR</sequence>
<name>A0A3N4PHA0_9BACT</name>
<evidence type="ECO:0000313" key="2">
    <source>
        <dbReference type="Proteomes" id="UP000278351"/>
    </source>
</evidence>
<protein>
    <submittedName>
        <fullName evidence="1">Uncharacterized protein</fullName>
    </submittedName>
</protein>
<proteinExistence type="predicted"/>
<dbReference type="Proteomes" id="UP000278351">
    <property type="component" value="Unassembled WGS sequence"/>
</dbReference>
<reference evidence="1 2" key="1">
    <citation type="submission" date="2018-11" db="EMBL/GenBank/DDBJ databases">
        <title>Chitinophaga lutea sp.nov., isolate from arsenic contaminated soil.</title>
        <authorList>
            <person name="Zong Y."/>
        </authorList>
    </citation>
    <scope>NUCLEOTIDE SEQUENCE [LARGE SCALE GENOMIC DNA]</scope>
    <source>
        <strain evidence="1 2">ZY74</strain>
    </source>
</reference>
<dbReference type="AlphaFoldDB" id="A0A3N4PHA0"/>
<accession>A0A3N4PHA0</accession>
<gene>
    <name evidence="1" type="ORF">EGT74_26670</name>
</gene>
<keyword evidence="2" id="KW-1185">Reference proteome</keyword>
<dbReference type="EMBL" id="RPDH01000003">
    <property type="protein sequence ID" value="RPE05939.1"/>
    <property type="molecule type" value="Genomic_DNA"/>
</dbReference>
<organism evidence="1 2">
    <name type="scientific">Chitinophaga lutea</name>
    <dbReference type="NCBI Taxonomy" id="2488634"/>
    <lineage>
        <taxon>Bacteria</taxon>
        <taxon>Pseudomonadati</taxon>
        <taxon>Bacteroidota</taxon>
        <taxon>Chitinophagia</taxon>
        <taxon>Chitinophagales</taxon>
        <taxon>Chitinophagaceae</taxon>
        <taxon>Chitinophaga</taxon>
    </lineage>
</organism>